<sequence length="96" mass="10940">MGEQLKVSYEEVRKVVKGMNDATNAIQADTSKEIGSGNALEVVNKINEMNLMIQQLTEEYKAMLLDHNNKVEKSLDSLHQFDQLVTTYLQAFHKIK</sequence>
<keyword evidence="1" id="KW-0175">Coiled coil</keyword>
<evidence type="ECO:0000313" key="2">
    <source>
        <dbReference type="EMBL" id="MDQ0232772.1"/>
    </source>
</evidence>
<accession>A0ABT9ZKI4</accession>
<gene>
    <name evidence="2" type="ORF">J2S19_004094</name>
</gene>
<dbReference type="Pfam" id="PF17279">
    <property type="entry name" value="DUF5344"/>
    <property type="match status" value="1"/>
</dbReference>
<organism evidence="2 3">
    <name type="scientific">Metabacillus malikii</name>
    <dbReference type="NCBI Taxonomy" id="1504265"/>
    <lineage>
        <taxon>Bacteria</taxon>
        <taxon>Bacillati</taxon>
        <taxon>Bacillota</taxon>
        <taxon>Bacilli</taxon>
        <taxon>Bacillales</taxon>
        <taxon>Bacillaceae</taxon>
        <taxon>Metabacillus</taxon>
    </lineage>
</organism>
<evidence type="ECO:0000313" key="3">
    <source>
        <dbReference type="Proteomes" id="UP001234495"/>
    </source>
</evidence>
<evidence type="ECO:0000256" key="1">
    <source>
        <dbReference type="SAM" id="Coils"/>
    </source>
</evidence>
<proteinExistence type="predicted"/>
<name>A0ABT9ZKI4_9BACI</name>
<dbReference type="InterPro" id="IPR046318">
    <property type="entry name" value="DUF5344"/>
</dbReference>
<dbReference type="GO" id="GO:0003677">
    <property type="term" value="F:DNA binding"/>
    <property type="evidence" value="ECO:0007669"/>
    <property type="project" value="UniProtKB-KW"/>
</dbReference>
<comment type="caution">
    <text evidence="2">The sequence shown here is derived from an EMBL/GenBank/DDBJ whole genome shotgun (WGS) entry which is preliminary data.</text>
</comment>
<feature type="coiled-coil region" evidence="1">
    <location>
        <begin position="39"/>
        <end position="66"/>
    </location>
</feature>
<dbReference type="RefSeq" id="WP_307345156.1">
    <property type="nucleotide sequence ID" value="NZ_JAUSUD010000024.1"/>
</dbReference>
<keyword evidence="2" id="KW-0238">DNA-binding</keyword>
<protein>
    <submittedName>
        <fullName evidence="2">Molybdenum-dependent DNA-binding transcriptional regulator ModE</fullName>
    </submittedName>
</protein>
<reference evidence="2 3" key="1">
    <citation type="submission" date="2023-07" db="EMBL/GenBank/DDBJ databases">
        <title>Genomic Encyclopedia of Type Strains, Phase IV (KMG-IV): sequencing the most valuable type-strain genomes for metagenomic binning, comparative biology and taxonomic classification.</title>
        <authorList>
            <person name="Goeker M."/>
        </authorList>
    </citation>
    <scope>NUCLEOTIDE SEQUENCE [LARGE SCALE GENOMIC DNA]</scope>
    <source>
        <strain evidence="2 3">DSM 29005</strain>
    </source>
</reference>
<dbReference type="Proteomes" id="UP001234495">
    <property type="component" value="Unassembled WGS sequence"/>
</dbReference>
<keyword evidence="3" id="KW-1185">Reference proteome</keyword>
<dbReference type="EMBL" id="JAUSUD010000024">
    <property type="protein sequence ID" value="MDQ0232772.1"/>
    <property type="molecule type" value="Genomic_DNA"/>
</dbReference>